<dbReference type="EMBL" id="VUNJ01000013">
    <property type="protein sequence ID" value="MST92626.1"/>
    <property type="molecule type" value="Genomic_DNA"/>
</dbReference>
<dbReference type="Proteomes" id="UP000431913">
    <property type="component" value="Unassembled WGS sequence"/>
</dbReference>
<dbReference type="EMBL" id="WMZU01000047">
    <property type="protein sequence ID" value="MTS29045.1"/>
    <property type="molecule type" value="Genomic_DNA"/>
</dbReference>
<evidence type="ECO:0000313" key="2">
    <source>
        <dbReference type="EMBL" id="MST92626.1"/>
    </source>
</evidence>
<sequence length="127" mass="14221">MLKVTLKNGNEYELLEDTTVYPSGSPNARSRMEIHMGEDAMTTAEFEAAFMDEAATAKIRLTKTTDEDNTKIVFDTVYQHYCLVASIGKKRVSKTDIATGQVVEEMHLVAELEQRTYIEQQLAALGL</sequence>
<dbReference type="RefSeq" id="WP_009324286.1">
    <property type="nucleotide sequence ID" value="NZ_CAQJQL010000353.1"/>
</dbReference>
<dbReference type="Proteomes" id="UP000032483">
    <property type="component" value="Unassembled WGS sequence"/>
</dbReference>
<proteinExistence type="predicted"/>
<dbReference type="EMBL" id="JXXK01000030">
    <property type="protein sequence ID" value="KJF38831.1"/>
    <property type="molecule type" value="Genomic_DNA"/>
</dbReference>
<evidence type="ECO:0000313" key="3">
    <source>
        <dbReference type="EMBL" id="MTS29045.1"/>
    </source>
</evidence>
<reference evidence="2 5" key="3">
    <citation type="submission" date="2019-08" db="EMBL/GenBank/DDBJ databases">
        <title>In-depth cultivation of the pig gut microbiome towards novel bacterial diversity and tailored functional studies.</title>
        <authorList>
            <person name="Wylensek D."/>
            <person name="Hitch T.C.A."/>
            <person name="Clavel T."/>
        </authorList>
    </citation>
    <scope>NUCLEOTIDE SEQUENCE [LARGE SCALE GENOMIC DNA]</scope>
    <source>
        <strain evidence="2 5">WCA3-601-WT-6J</strain>
    </source>
</reference>
<evidence type="ECO:0000313" key="6">
    <source>
        <dbReference type="Proteomes" id="UP000472755"/>
    </source>
</evidence>
<evidence type="ECO:0000313" key="1">
    <source>
        <dbReference type="EMBL" id="KJF38831.1"/>
    </source>
</evidence>
<protein>
    <submittedName>
        <fullName evidence="1">Uncharacterized protein</fullName>
    </submittedName>
</protein>
<accession>A0A0D8IX30</accession>
<dbReference type="Proteomes" id="UP000472755">
    <property type="component" value="Unassembled WGS sequence"/>
</dbReference>
<gene>
    <name evidence="2" type="ORF">FYJ76_11905</name>
    <name evidence="3" type="ORF">GMD59_17410</name>
    <name evidence="1" type="ORF">TQ39_15965</name>
</gene>
<dbReference type="AlphaFoldDB" id="A0A0D8IX30"/>
<dbReference type="GeneID" id="42858052"/>
<name>A0A0D8IX30_9FIRM</name>
<evidence type="ECO:0000313" key="5">
    <source>
        <dbReference type="Proteomes" id="UP000431913"/>
    </source>
</evidence>
<reference evidence="1" key="1">
    <citation type="submission" date="2015-02" db="EMBL/GenBank/DDBJ databases">
        <title>A novel member of the family Ruminococcaceae isolated from human feces.</title>
        <authorList>
            <person name="Shkoporov A.N."/>
            <person name="Chaplin A.V."/>
            <person name="Motuzova O.V."/>
            <person name="Kafarskaia L.I."/>
            <person name="Khokhlova E.V."/>
            <person name="Efimov B.A."/>
        </authorList>
    </citation>
    <scope>NUCLEOTIDE SEQUENCE [LARGE SCALE GENOMIC DNA]</scope>
    <source>
        <strain evidence="1">585-1</strain>
    </source>
</reference>
<keyword evidence="4" id="KW-1185">Reference proteome</keyword>
<reference evidence="3 6" key="2">
    <citation type="journal article" date="2019" name="Nat. Med.">
        <title>A library of human gut bacterial isolates paired with longitudinal multiomics data enables mechanistic microbiome research.</title>
        <authorList>
            <person name="Poyet M."/>
            <person name="Groussin M."/>
            <person name="Gibbons S.M."/>
            <person name="Avila-Pacheco J."/>
            <person name="Jiang X."/>
            <person name="Kearney S.M."/>
            <person name="Perrotta A.R."/>
            <person name="Berdy B."/>
            <person name="Zhao S."/>
            <person name="Lieberman T.D."/>
            <person name="Swanson P.K."/>
            <person name="Smith M."/>
            <person name="Roesemann S."/>
            <person name="Alexander J.E."/>
            <person name="Rich S.A."/>
            <person name="Livny J."/>
            <person name="Vlamakis H."/>
            <person name="Clish C."/>
            <person name="Bullock K."/>
            <person name="Deik A."/>
            <person name="Scott J."/>
            <person name="Pierce K.A."/>
            <person name="Xavier R.J."/>
            <person name="Alm E.J."/>
        </authorList>
    </citation>
    <scope>NUCLEOTIDE SEQUENCE [LARGE SCALE GENOMIC DNA]</scope>
    <source>
        <strain evidence="3 6">BIOML-A4</strain>
    </source>
</reference>
<evidence type="ECO:0000313" key="4">
    <source>
        <dbReference type="Proteomes" id="UP000032483"/>
    </source>
</evidence>
<organism evidence="1 4">
    <name type="scientific">Ruthenibacterium lactatiformans</name>
    <dbReference type="NCBI Taxonomy" id="1550024"/>
    <lineage>
        <taxon>Bacteria</taxon>
        <taxon>Bacillati</taxon>
        <taxon>Bacillota</taxon>
        <taxon>Clostridia</taxon>
        <taxon>Eubacteriales</taxon>
        <taxon>Oscillospiraceae</taxon>
        <taxon>Ruthenibacterium</taxon>
    </lineage>
</organism>
<comment type="caution">
    <text evidence="1">The sequence shown here is derived from an EMBL/GenBank/DDBJ whole genome shotgun (WGS) entry which is preliminary data.</text>
</comment>